<comment type="caution">
    <text evidence="6">The sequence shown here is derived from an EMBL/GenBank/DDBJ whole genome shotgun (WGS) entry which is preliminary data.</text>
</comment>
<dbReference type="Proteomes" id="UP000216339">
    <property type="component" value="Unassembled WGS sequence"/>
</dbReference>
<evidence type="ECO:0000313" key="6">
    <source>
        <dbReference type="EMBL" id="PAP74156.1"/>
    </source>
</evidence>
<evidence type="ECO:0000256" key="2">
    <source>
        <dbReference type="ARBA" id="ARBA00022722"/>
    </source>
</evidence>
<protein>
    <recommendedName>
        <fullName evidence="8">Secretion system C-terminal sorting domain-containing protein</fullName>
    </recommendedName>
</protein>
<dbReference type="PANTHER" id="PTHR33607">
    <property type="entry name" value="ENDONUCLEASE-1"/>
    <property type="match status" value="1"/>
</dbReference>
<evidence type="ECO:0000256" key="3">
    <source>
        <dbReference type="ARBA" id="ARBA00022801"/>
    </source>
</evidence>
<feature type="compositionally biased region" description="Basic and acidic residues" evidence="4">
    <location>
        <begin position="217"/>
        <end position="229"/>
    </location>
</feature>
<evidence type="ECO:0008006" key="8">
    <source>
        <dbReference type="Google" id="ProtNLM"/>
    </source>
</evidence>
<comment type="similarity">
    <text evidence="1">Belongs to the EndA/NucM nuclease family.</text>
</comment>
<keyword evidence="7" id="KW-1185">Reference proteome</keyword>
<dbReference type="EMBL" id="MQWD01000010">
    <property type="protein sequence ID" value="PAP74156.1"/>
    <property type="molecule type" value="Genomic_DNA"/>
</dbReference>
<keyword evidence="3" id="KW-0378">Hydrolase</keyword>
<organism evidence="6 7">
    <name type="scientific">Rubrivirga marina</name>
    <dbReference type="NCBI Taxonomy" id="1196024"/>
    <lineage>
        <taxon>Bacteria</taxon>
        <taxon>Pseudomonadati</taxon>
        <taxon>Rhodothermota</taxon>
        <taxon>Rhodothermia</taxon>
        <taxon>Rhodothermales</taxon>
        <taxon>Rubricoccaceae</taxon>
        <taxon>Rubrivirga</taxon>
    </lineage>
</organism>
<dbReference type="InterPro" id="IPR007346">
    <property type="entry name" value="Endonuclease-I"/>
</dbReference>
<reference evidence="6 7" key="1">
    <citation type="submission" date="2016-11" db="EMBL/GenBank/DDBJ databases">
        <title>Study of marine rhodopsin-containing bacteria.</title>
        <authorList>
            <person name="Yoshizawa S."/>
            <person name="Kumagai Y."/>
            <person name="Kogure K."/>
        </authorList>
    </citation>
    <scope>NUCLEOTIDE SEQUENCE [LARGE SCALE GENOMIC DNA]</scope>
    <source>
        <strain evidence="6 7">SAORIC-28</strain>
    </source>
</reference>
<dbReference type="Pfam" id="PF04231">
    <property type="entry name" value="Endonuclease_1"/>
    <property type="match status" value="2"/>
</dbReference>
<feature type="chain" id="PRO_5013035256" description="Secretion system C-terminal sorting domain-containing protein" evidence="5">
    <location>
        <begin position="21"/>
        <end position="816"/>
    </location>
</feature>
<keyword evidence="2" id="KW-0540">Nuclease</keyword>
<dbReference type="SUPFAM" id="SSF54060">
    <property type="entry name" value="His-Me finger endonucleases"/>
    <property type="match status" value="2"/>
</dbReference>
<feature type="region of interest" description="Disordered" evidence="4">
    <location>
        <begin position="217"/>
        <end position="236"/>
    </location>
</feature>
<feature type="signal peptide" evidence="5">
    <location>
        <begin position="1"/>
        <end position="20"/>
    </location>
</feature>
<evidence type="ECO:0000313" key="7">
    <source>
        <dbReference type="Proteomes" id="UP000216339"/>
    </source>
</evidence>
<evidence type="ECO:0000256" key="1">
    <source>
        <dbReference type="ARBA" id="ARBA00006429"/>
    </source>
</evidence>
<dbReference type="AlphaFoldDB" id="A0A271ISE4"/>
<sequence length="816" mass="86478">MRRSLLPLAALLGVAASAQPQVGASQTPCSDRPDGWPLRACLRAAHAPASVLSAESATAALVSTVDVRVRRDSTRQTDSTFVEADSAWTVESWWEVTETPSLAAIDDTTTAHAPGALPPGWTVHTPERVAEPLAHVVGTPLPADALPTPVDGHLDLHAAWPSASGGAGLEDRRGDVARAALYVRTVYPLHVEASGEWPASAHARGPRVEQLLADHEADPPDDWERERHGRASAGQGNLNPFVLSPALARRAFPLGPRVDREAPPLWVNEVHATNDGRDAGEGVEVAGPAHTDLAAWRLVLYGGRGHPYDPYDDFVLATPALSGALPAEGSLGAAWLPVRGMWNRCNGVALFDPDAALVQFVSYGGCRFNASTGPVADAAETVASGASDPAHPDSLAWTTPTLGHDGRALQEWTQMPVGLSLQLTGAGSVAADFAWGGPHPASPGRLNDYQAPAMGANGRTARTAPSTPSIYPDLTGRPLLTALAADYSPATTFSYDRARDSLFAAVWREPREDTGAASDSLRGFYSGLAIALPRGVDPTTHAWNSAPRFSTEHLWPQSRGAVEGTPLHADLHGLAPVRQSVNSSRSNHPLGEVPDAQVDRWYGPVDGYLSSPPGVSVRDAYSKKRGGASPLFEPREGHAGDAARALFYAWTVYGPYDGPLDEGRLDVAFWEDQLPDLLAWHVQDPPHDAERQRSATIAAWQGTENPFVLDPTLAERAFAPRPTETENASAPALSLSLPRPNPARGPVSATLTLPRPGPVRVVVHDALGREVLVAHDGPAPLRLDVRLDTSTLGTGVYTLRALTSVGAAVRSVVVVR</sequence>
<dbReference type="PANTHER" id="PTHR33607:SF2">
    <property type="entry name" value="ENDONUCLEASE-1"/>
    <property type="match status" value="1"/>
</dbReference>
<evidence type="ECO:0000256" key="4">
    <source>
        <dbReference type="SAM" id="MobiDB-lite"/>
    </source>
</evidence>
<dbReference type="GO" id="GO:0016787">
    <property type="term" value="F:hydrolase activity"/>
    <property type="evidence" value="ECO:0007669"/>
    <property type="project" value="UniProtKB-KW"/>
</dbReference>
<dbReference type="RefSeq" id="WP_095512633.1">
    <property type="nucleotide sequence ID" value="NZ_MQWD01000010.1"/>
</dbReference>
<keyword evidence="5" id="KW-0732">Signal</keyword>
<feature type="region of interest" description="Disordered" evidence="4">
    <location>
        <begin position="722"/>
        <end position="751"/>
    </location>
</feature>
<dbReference type="OrthoDB" id="5485925at2"/>
<evidence type="ECO:0000256" key="5">
    <source>
        <dbReference type="SAM" id="SignalP"/>
    </source>
</evidence>
<dbReference type="InterPro" id="IPR044925">
    <property type="entry name" value="His-Me_finger_sf"/>
</dbReference>
<gene>
    <name evidence="6" type="ORF">BSZ37_21055</name>
</gene>
<name>A0A271ISE4_9BACT</name>
<proteinExistence type="inferred from homology"/>
<accession>A0A271ISE4</accession>
<dbReference type="GO" id="GO:0004518">
    <property type="term" value="F:nuclease activity"/>
    <property type="evidence" value="ECO:0007669"/>
    <property type="project" value="UniProtKB-KW"/>
</dbReference>